<proteinExistence type="predicted"/>
<dbReference type="Proteomes" id="UP001299970">
    <property type="component" value="Unassembled WGS sequence"/>
</dbReference>
<evidence type="ECO:0000313" key="1">
    <source>
        <dbReference type="EMBL" id="MCH6169837.1"/>
    </source>
</evidence>
<accession>A0ABS9TMS0</accession>
<keyword evidence="2" id="KW-1185">Reference proteome</keyword>
<comment type="caution">
    <text evidence="1">The sequence shown here is derived from an EMBL/GenBank/DDBJ whole genome shotgun (WGS) entry which is preliminary data.</text>
</comment>
<protein>
    <submittedName>
        <fullName evidence="1">Uncharacterized protein</fullName>
    </submittedName>
</protein>
<evidence type="ECO:0000313" key="2">
    <source>
        <dbReference type="Proteomes" id="UP001299970"/>
    </source>
</evidence>
<sequence length="243" mass="27970">MLPETDTERALAAREFIWTTGYALSPQEAQELLRPWFDRGWPIKAILRALDTTYHGEPQKYHRNESDAKSFERRMRAWIDGFSKLRPPPIEAVDQEALEADERKRWHEEVGYHRPATARSLEDRRAAKSTAADAYSRARGDSIERIRESNRRVRSALDSLGPGPRLTEPEEDFAAERDASGALYSVITHRAAMRVSGLDQESQKALAERDTPARRVLSNRYKRYRLAQAYTQLDELTDPDEQS</sequence>
<organism evidence="1 2">
    <name type="scientific">Pseudonocardia alaniniphila</name>
    <dbReference type="NCBI Taxonomy" id="75291"/>
    <lineage>
        <taxon>Bacteria</taxon>
        <taxon>Bacillati</taxon>
        <taxon>Actinomycetota</taxon>
        <taxon>Actinomycetes</taxon>
        <taxon>Pseudonocardiales</taxon>
        <taxon>Pseudonocardiaceae</taxon>
        <taxon>Pseudonocardia</taxon>
    </lineage>
</organism>
<dbReference type="EMBL" id="JAKXMK010000028">
    <property type="protein sequence ID" value="MCH6169837.1"/>
    <property type="molecule type" value="Genomic_DNA"/>
</dbReference>
<reference evidence="1 2" key="1">
    <citation type="submission" date="2022-03" db="EMBL/GenBank/DDBJ databases">
        <title>Pseudonocardia alaer sp. nov., a novel actinomycete isolated from reed forest soil.</title>
        <authorList>
            <person name="Wang L."/>
        </authorList>
    </citation>
    <scope>NUCLEOTIDE SEQUENCE [LARGE SCALE GENOMIC DNA]</scope>
    <source>
        <strain evidence="1 2">Y-16303</strain>
    </source>
</reference>
<gene>
    <name evidence="1" type="ORF">MMF94_29405</name>
</gene>
<dbReference type="RefSeq" id="WP_241040496.1">
    <property type="nucleotide sequence ID" value="NZ_BAAAJF010000014.1"/>
</dbReference>
<name>A0ABS9TMS0_9PSEU</name>